<proteinExistence type="predicted"/>
<sequence>MPNDWTASSGIPIRQQESPVENATGAILGRMSEPVTPLAVEPQLMFTGDAAAAMELYTSVFGDSAVESVTRGDDGGVVFATFSLAGTRLRCIDSPPSTNSPSRRPSPSRSTARRPPTSIRWSRLWSTAARS</sequence>
<evidence type="ECO:0000256" key="1">
    <source>
        <dbReference type="SAM" id="MobiDB-lite"/>
    </source>
</evidence>
<accession>A0ABM8GQV9</accession>
<dbReference type="Pfam" id="PF06983">
    <property type="entry name" value="3-dmu-9_3-mt"/>
    <property type="match status" value="1"/>
</dbReference>
<protein>
    <recommendedName>
        <fullName evidence="2">PhnB-like domain-containing protein</fullName>
    </recommendedName>
</protein>
<organism evidence="3 4">
    <name type="scientific">Frondihabitans sucicola</name>
    <dbReference type="NCBI Taxonomy" id="1268041"/>
    <lineage>
        <taxon>Bacteria</taxon>
        <taxon>Bacillati</taxon>
        <taxon>Actinomycetota</taxon>
        <taxon>Actinomycetes</taxon>
        <taxon>Micrococcales</taxon>
        <taxon>Microbacteriaceae</taxon>
        <taxon>Frondihabitans</taxon>
    </lineage>
</organism>
<evidence type="ECO:0000313" key="4">
    <source>
        <dbReference type="Proteomes" id="UP001321486"/>
    </source>
</evidence>
<dbReference type="InterPro" id="IPR028973">
    <property type="entry name" value="PhnB-like"/>
</dbReference>
<keyword evidence="4" id="KW-1185">Reference proteome</keyword>
<reference evidence="4" key="1">
    <citation type="journal article" date="2019" name="Int. J. Syst. Evol. Microbiol.">
        <title>The Global Catalogue of Microorganisms (GCM) 10K type strain sequencing project: providing services to taxonomists for standard genome sequencing and annotation.</title>
        <authorList>
            <consortium name="The Broad Institute Genomics Platform"/>
            <consortium name="The Broad Institute Genome Sequencing Center for Infectious Disease"/>
            <person name="Wu L."/>
            <person name="Ma J."/>
        </authorList>
    </citation>
    <scope>NUCLEOTIDE SEQUENCE [LARGE SCALE GENOMIC DNA]</scope>
    <source>
        <strain evidence="4">NBRC 108728</strain>
    </source>
</reference>
<evidence type="ECO:0000259" key="2">
    <source>
        <dbReference type="Pfam" id="PF06983"/>
    </source>
</evidence>
<feature type="domain" description="PhnB-like" evidence="2">
    <location>
        <begin position="41"/>
        <end position="97"/>
    </location>
</feature>
<name>A0ABM8GQV9_9MICO</name>
<gene>
    <name evidence="3" type="ORF">GCM10025867_30830</name>
</gene>
<evidence type="ECO:0000313" key="3">
    <source>
        <dbReference type="EMBL" id="BDZ50842.1"/>
    </source>
</evidence>
<dbReference type="EMBL" id="AP027732">
    <property type="protein sequence ID" value="BDZ50842.1"/>
    <property type="molecule type" value="Genomic_DNA"/>
</dbReference>
<dbReference type="InterPro" id="IPR029068">
    <property type="entry name" value="Glyas_Bleomycin-R_OHBP_Dase"/>
</dbReference>
<feature type="region of interest" description="Disordered" evidence="1">
    <location>
        <begin position="90"/>
        <end position="120"/>
    </location>
</feature>
<dbReference type="Proteomes" id="UP001321486">
    <property type="component" value="Chromosome"/>
</dbReference>
<feature type="compositionally biased region" description="Low complexity" evidence="1">
    <location>
        <begin position="94"/>
        <end position="118"/>
    </location>
</feature>
<dbReference type="SUPFAM" id="SSF54593">
    <property type="entry name" value="Glyoxalase/Bleomycin resistance protein/Dihydroxybiphenyl dioxygenase"/>
    <property type="match status" value="1"/>
</dbReference>
<dbReference type="Gene3D" id="3.30.720.100">
    <property type="match status" value="1"/>
</dbReference>